<dbReference type="AlphaFoldDB" id="A0A2Z4Y305"/>
<protein>
    <submittedName>
        <fullName evidence="1">Uncharacterized protein</fullName>
    </submittedName>
</protein>
<dbReference type="Proteomes" id="UP000262583">
    <property type="component" value="Chromosome"/>
</dbReference>
<gene>
    <name evidence="1" type="ORF">BRCON_0335</name>
</gene>
<dbReference type="EMBL" id="CP030759">
    <property type="protein sequence ID" value="AXA35112.1"/>
    <property type="molecule type" value="Genomic_DNA"/>
</dbReference>
<reference evidence="1 2" key="1">
    <citation type="submission" date="2018-05" db="EMBL/GenBank/DDBJ databases">
        <title>A metagenomic window into the 2 km-deep terrestrial subsurface aquifer revealed taxonomically and functionally diverse microbial community comprising novel uncultured bacterial lineages.</title>
        <authorList>
            <person name="Kadnikov V.V."/>
            <person name="Mardanov A.V."/>
            <person name="Beletsky A.V."/>
            <person name="Banks D."/>
            <person name="Pimenov N.V."/>
            <person name="Frank Y.A."/>
            <person name="Karnachuk O.V."/>
            <person name="Ravin N.V."/>
        </authorList>
    </citation>
    <scope>NUCLEOTIDE SEQUENCE [LARGE SCALE GENOMIC DNA]</scope>
    <source>
        <strain evidence="1">BY</strain>
    </source>
</reference>
<proteinExistence type="predicted"/>
<evidence type="ECO:0000313" key="1">
    <source>
        <dbReference type="EMBL" id="AXA35112.1"/>
    </source>
</evidence>
<dbReference type="KEGG" id="schv:BRCON_0335"/>
<name>A0A2Z4Y305_SUMC1</name>
<sequence>MESTHSRGMMKGNTLQDKFSLLARHVRFHCVVCRECATMHLYEEWAKKIYG</sequence>
<organism evidence="1 2">
    <name type="scientific">Sumerlaea chitinivorans</name>
    <dbReference type="NCBI Taxonomy" id="2250252"/>
    <lineage>
        <taxon>Bacteria</taxon>
        <taxon>Candidatus Sumerlaeota</taxon>
        <taxon>Candidatus Sumerlaeia</taxon>
        <taxon>Candidatus Sumerlaeales</taxon>
        <taxon>Candidatus Sumerlaeaceae</taxon>
        <taxon>Candidatus Sumerlaea</taxon>
    </lineage>
</organism>
<evidence type="ECO:0000313" key="2">
    <source>
        <dbReference type="Proteomes" id="UP000262583"/>
    </source>
</evidence>
<accession>A0A2Z4Y305</accession>